<feature type="chain" id="PRO_5007620132" evidence="1">
    <location>
        <begin position="26"/>
        <end position="187"/>
    </location>
</feature>
<evidence type="ECO:0000313" key="2">
    <source>
        <dbReference type="EMBL" id="SAK53280.1"/>
    </source>
</evidence>
<keyword evidence="1" id="KW-0732">Signal</keyword>
<dbReference type="AlphaFoldDB" id="A0A158A684"/>
<evidence type="ECO:0000313" key="3">
    <source>
        <dbReference type="Proteomes" id="UP000054851"/>
    </source>
</evidence>
<dbReference type="Proteomes" id="UP000054851">
    <property type="component" value="Unassembled WGS sequence"/>
</dbReference>
<feature type="signal peptide" evidence="1">
    <location>
        <begin position="1"/>
        <end position="25"/>
    </location>
</feature>
<evidence type="ECO:0000256" key="1">
    <source>
        <dbReference type="SAM" id="SignalP"/>
    </source>
</evidence>
<name>A0A158A684_9BURK</name>
<keyword evidence="3" id="KW-1185">Reference proteome</keyword>
<dbReference type="OrthoDB" id="9130285at2"/>
<organism evidence="2 3">
    <name type="scientific">Caballeronia hypogeia</name>
    <dbReference type="NCBI Taxonomy" id="1777140"/>
    <lineage>
        <taxon>Bacteria</taxon>
        <taxon>Pseudomonadati</taxon>
        <taxon>Pseudomonadota</taxon>
        <taxon>Betaproteobacteria</taxon>
        <taxon>Burkholderiales</taxon>
        <taxon>Burkholderiaceae</taxon>
        <taxon>Caballeronia</taxon>
    </lineage>
</organism>
<dbReference type="RefSeq" id="WP_061167236.1">
    <property type="nucleotide sequence ID" value="NZ_FCOA02000004.1"/>
</dbReference>
<accession>A0A158A684</accession>
<proteinExistence type="predicted"/>
<sequence>MKSKRLFVLSATALALVSIGNMAWADGGCSSASLRGSYAFSAVGEVIGILDDVGVHPFKTPSVLNDVAIVRFDGVSHFSRTDFGTINGVPKTPDFNSDQSGDYTVNANCTGTMTIRYTSGVVLDLMMVIADNGTVVKAVIGTETVPASTPALDGTTCGTSCKQAVRVSFDGKKVFDARDRDWRTGSQ</sequence>
<gene>
    <name evidence="2" type="ORF">AWB79_02003</name>
</gene>
<reference evidence="2" key="1">
    <citation type="submission" date="2016-01" db="EMBL/GenBank/DDBJ databases">
        <authorList>
            <person name="Peeters C."/>
        </authorList>
    </citation>
    <scope>NUCLEOTIDE SEQUENCE</scope>
    <source>
        <strain evidence="2">LMG 29322</strain>
    </source>
</reference>
<dbReference type="EMBL" id="FCOA02000004">
    <property type="protein sequence ID" value="SAK53280.1"/>
    <property type="molecule type" value="Genomic_DNA"/>
</dbReference>
<comment type="caution">
    <text evidence="2">The sequence shown here is derived from an EMBL/GenBank/DDBJ whole genome shotgun (WGS) entry which is preliminary data.</text>
</comment>
<protein>
    <submittedName>
        <fullName evidence="2">Uncharacterized protein</fullName>
    </submittedName>
</protein>